<accession>A0AC60P6Y9</accession>
<comment type="caution">
    <text evidence="1">The sequence shown here is derived from an EMBL/GenBank/DDBJ whole genome shotgun (WGS) entry which is preliminary data.</text>
</comment>
<dbReference type="Proteomes" id="UP000805193">
    <property type="component" value="Unassembled WGS sequence"/>
</dbReference>
<protein>
    <submittedName>
        <fullName evidence="1">Uncharacterized protein</fullName>
    </submittedName>
</protein>
<dbReference type="EMBL" id="JABSTQ010011102">
    <property type="protein sequence ID" value="KAG0415151.1"/>
    <property type="molecule type" value="Genomic_DNA"/>
</dbReference>
<reference evidence="1 2" key="1">
    <citation type="journal article" date="2020" name="Cell">
        <title>Large-Scale Comparative Analyses of Tick Genomes Elucidate Their Genetic Diversity and Vector Capacities.</title>
        <authorList>
            <consortium name="Tick Genome and Microbiome Consortium (TIGMIC)"/>
            <person name="Jia N."/>
            <person name="Wang J."/>
            <person name="Shi W."/>
            <person name="Du L."/>
            <person name="Sun Y."/>
            <person name="Zhan W."/>
            <person name="Jiang J.F."/>
            <person name="Wang Q."/>
            <person name="Zhang B."/>
            <person name="Ji P."/>
            <person name="Bell-Sakyi L."/>
            <person name="Cui X.M."/>
            <person name="Yuan T.T."/>
            <person name="Jiang B.G."/>
            <person name="Yang W.F."/>
            <person name="Lam T.T."/>
            <person name="Chang Q.C."/>
            <person name="Ding S.J."/>
            <person name="Wang X.J."/>
            <person name="Zhu J.G."/>
            <person name="Ruan X.D."/>
            <person name="Zhao L."/>
            <person name="Wei J.T."/>
            <person name="Ye R.Z."/>
            <person name="Que T.C."/>
            <person name="Du C.H."/>
            <person name="Zhou Y.H."/>
            <person name="Cheng J.X."/>
            <person name="Dai P.F."/>
            <person name="Guo W.B."/>
            <person name="Han X.H."/>
            <person name="Huang E.J."/>
            <person name="Li L.F."/>
            <person name="Wei W."/>
            <person name="Gao Y.C."/>
            <person name="Liu J.Z."/>
            <person name="Shao H.Z."/>
            <person name="Wang X."/>
            <person name="Wang C.C."/>
            <person name="Yang T.C."/>
            <person name="Huo Q.B."/>
            <person name="Li W."/>
            <person name="Chen H.Y."/>
            <person name="Chen S.E."/>
            <person name="Zhou L.G."/>
            <person name="Ni X.B."/>
            <person name="Tian J.H."/>
            <person name="Sheng Y."/>
            <person name="Liu T."/>
            <person name="Pan Y.S."/>
            <person name="Xia L.Y."/>
            <person name="Li J."/>
            <person name="Zhao F."/>
            <person name="Cao W.C."/>
        </authorList>
    </citation>
    <scope>NUCLEOTIDE SEQUENCE [LARGE SCALE GENOMIC DNA]</scope>
    <source>
        <strain evidence="1">Iper-2018</strain>
    </source>
</reference>
<gene>
    <name evidence="1" type="ORF">HPB47_007672</name>
</gene>
<organism evidence="1 2">
    <name type="scientific">Ixodes persulcatus</name>
    <name type="common">Taiga tick</name>
    <dbReference type="NCBI Taxonomy" id="34615"/>
    <lineage>
        <taxon>Eukaryota</taxon>
        <taxon>Metazoa</taxon>
        <taxon>Ecdysozoa</taxon>
        <taxon>Arthropoda</taxon>
        <taxon>Chelicerata</taxon>
        <taxon>Arachnida</taxon>
        <taxon>Acari</taxon>
        <taxon>Parasitiformes</taxon>
        <taxon>Ixodida</taxon>
        <taxon>Ixodoidea</taxon>
        <taxon>Ixodidae</taxon>
        <taxon>Ixodinae</taxon>
        <taxon>Ixodes</taxon>
    </lineage>
</organism>
<evidence type="ECO:0000313" key="2">
    <source>
        <dbReference type="Proteomes" id="UP000805193"/>
    </source>
</evidence>
<name>A0AC60P6Y9_IXOPE</name>
<proteinExistence type="predicted"/>
<keyword evidence="2" id="KW-1185">Reference proteome</keyword>
<evidence type="ECO:0000313" key="1">
    <source>
        <dbReference type="EMBL" id="KAG0415151.1"/>
    </source>
</evidence>
<sequence length="496" mass="52220">MQFRACLVLALATSAFAGFVNGGLGYGYGLGYGHVLGYAGFGHGLGYAGLAGYGYAPASYAVAAPAVTRVASYHAAPAVATYQRFAAVRCPMLAADGFYLRASKGRPYEFCVTAATGSPMPFHFLHCTPRGSEGQHMPFMGCRQPQYVDDTFIILKRANLHDFHAVLNSVHHAIQFTYETEKDGVLPFLDGLVRRGGDGSIETAVYRKPCDTDRYPNQQGAKQAAEQGAKQVLMLQTCQQKTGTCLQMFRACLVLALATSAFAGFVNGGLGYGYGLGYGHALGYAGFGHGLGYAGLAGYGFAPASYAVAAPAVTRVASYHAAPAVATYAAAPAVTRVATYAAAPVATVAAVPAVTRTVATSYHTAPAVTTYAAPAVASYVMDTSAFLRKLESEKQSAEKTQAGARECELSEAGAEQERRGRAAWPGPWQTPERSTSEVWSKTGGNGEPWPYDLGYDDPGVVPQRDSSSDGPGQPAYAALAWERRSAGLDTDSDCEL</sequence>